<feature type="compositionally biased region" description="Low complexity" evidence="1">
    <location>
        <begin position="525"/>
        <end position="553"/>
    </location>
</feature>
<protein>
    <recommendedName>
        <fullName evidence="4">PIN domain-containing protein</fullName>
    </recommendedName>
</protein>
<feature type="region of interest" description="Disordered" evidence="1">
    <location>
        <begin position="145"/>
        <end position="201"/>
    </location>
</feature>
<feature type="compositionally biased region" description="Low complexity" evidence="1">
    <location>
        <begin position="608"/>
        <end position="620"/>
    </location>
</feature>
<accession>A0AAV1HZF3</accession>
<dbReference type="AlphaFoldDB" id="A0AAV1HZF3"/>
<dbReference type="EMBL" id="CAUYUE010000003">
    <property type="protein sequence ID" value="CAK0756285.1"/>
    <property type="molecule type" value="Genomic_DNA"/>
</dbReference>
<feature type="compositionally biased region" description="Polar residues" evidence="1">
    <location>
        <begin position="646"/>
        <end position="666"/>
    </location>
</feature>
<keyword evidence="3" id="KW-1185">Reference proteome</keyword>
<feature type="region of interest" description="Disordered" evidence="1">
    <location>
        <begin position="383"/>
        <end position="426"/>
    </location>
</feature>
<feature type="region of interest" description="Disordered" evidence="1">
    <location>
        <begin position="98"/>
        <end position="133"/>
    </location>
</feature>
<feature type="region of interest" description="Disordered" evidence="1">
    <location>
        <begin position="515"/>
        <end position="590"/>
    </location>
</feature>
<organism evidence="2 3">
    <name type="scientific">Coccomyxa viridis</name>
    <dbReference type="NCBI Taxonomy" id="1274662"/>
    <lineage>
        <taxon>Eukaryota</taxon>
        <taxon>Viridiplantae</taxon>
        <taxon>Chlorophyta</taxon>
        <taxon>core chlorophytes</taxon>
        <taxon>Trebouxiophyceae</taxon>
        <taxon>Trebouxiophyceae incertae sedis</taxon>
        <taxon>Coccomyxaceae</taxon>
        <taxon>Coccomyxa</taxon>
    </lineage>
</organism>
<reference evidence="2 3" key="1">
    <citation type="submission" date="2023-10" db="EMBL/GenBank/DDBJ databases">
        <authorList>
            <person name="Maclean D."/>
            <person name="Macfadyen A."/>
        </authorList>
    </citation>
    <scope>NUCLEOTIDE SEQUENCE [LARGE SCALE GENOMIC DNA]</scope>
</reference>
<feature type="region of interest" description="Disordered" evidence="1">
    <location>
        <begin position="321"/>
        <end position="344"/>
    </location>
</feature>
<evidence type="ECO:0000313" key="3">
    <source>
        <dbReference type="Proteomes" id="UP001314263"/>
    </source>
</evidence>
<feature type="compositionally biased region" description="Polar residues" evidence="1">
    <location>
        <begin position="385"/>
        <end position="395"/>
    </location>
</feature>
<feature type="compositionally biased region" description="Low complexity" evidence="1">
    <location>
        <begin position="191"/>
        <end position="200"/>
    </location>
</feature>
<dbReference type="Proteomes" id="UP001314263">
    <property type="component" value="Unassembled WGS sequence"/>
</dbReference>
<evidence type="ECO:0000313" key="2">
    <source>
        <dbReference type="EMBL" id="CAK0756285.1"/>
    </source>
</evidence>
<evidence type="ECO:0000256" key="1">
    <source>
        <dbReference type="SAM" id="MobiDB-lite"/>
    </source>
</evidence>
<feature type="region of interest" description="Disordered" evidence="1">
    <location>
        <begin position="608"/>
        <end position="684"/>
    </location>
</feature>
<name>A0AAV1HZF3_9CHLO</name>
<feature type="compositionally biased region" description="Polar residues" evidence="1">
    <location>
        <begin position="628"/>
        <end position="637"/>
    </location>
</feature>
<gene>
    <name evidence="2" type="ORF">CVIRNUC_002442</name>
</gene>
<evidence type="ECO:0008006" key="4">
    <source>
        <dbReference type="Google" id="ProtNLM"/>
    </source>
</evidence>
<feature type="compositionally biased region" description="Low complexity" evidence="1">
    <location>
        <begin position="573"/>
        <end position="590"/>
    </location>
</feature>
<proteinExistence type="predicted"/>
<comment type="caution">
    <text evidence="2">The sequence shown here is derived from an EMBL/GenBank/DDBJ whole genome shotgun (WGS) entry which is preliminary data.</text>
</comment>
<sequence>MVFPELMRDAVVSKGDHQILLAAKYMQEVKYKSDSRVRVAMLTDDVNLRSIAAGEGIMALSGPAELPKKRKEFLPKMFPSLPEDSAAARMAASRAKYADNPELEALQRGLSNTSRRKPQLDDYKMPAGPAHWDPAEQTAHLRGLDALPGPLRSGAMSGSLPRSLSRHHSGTPQHQGMQGTGAPGPADLGQRRGSGQAAQGLPSPAQILKILELGVRPCLQIILPHTNPTTWQQDLEKAEGSLQGLLACVVEHRAHLLAVPDDRSCSGAMLKLLQWARNPTIESHQQAQEALTSVSSILNAFKEPNTDGNAKQALLASRTAASHAASHWRERTMQDSPHAPASPQAVLPSLADLSVSEANGGSGGFYMNGHARGLIYPSPFEQYEETSQGRGQVNAQLAGGPPAMQRSASGQGGSQVGSQGHFPGMAGNMQALQMMQAHALQQQQQVSQAQSHGDASAQQQFQAQLLQRHLLMQQQQQQQQQQQHQGPSEPLALQQHEYQQRLQAALQQRQSSLAASQQGVAAPHAALSPEQAQQLQALQQRRSSLSSIGSLQQEPESSHRPMSQQPPPPRILPSQQQPQEQQQQAQPGTQLHSAEYLQQLLQQRQALLEQQHSQQHSLQHGQEHNLQRKQSGQSDAQNMEGDYQDSKSGGPSGQQTPGELQTSMSCESARGRAQGSSPRGLPEGAKTAALMQGMLQEVPKMGTQKQPAARLMLETLLNAVSSIQPRDEESAETQQALEVAVQVLWARLLRVNGVSADDIAKAQPDKQDVCAYLTMNGRAQAKKDAVALLDQLLLE</sequence>